<evidence type="ECO:0000313" key="2">
    <source>
        <dbReference type="EMBL" id="KAH1186294.1"/>
    </source>
</evidence>
<evidence type="ECO:0000313" key="3">
    <source>
        <dbReference type="Proteomes" id="UP000827986"/>
    </source>
</evidence>
<dbReference type="PANTHER" id="PTHR36292:SF1">
    <property type="entry name" value="UPF0575 PROTEIN C19ORF67"/>
    <property type="match status" value="1"/>
</dbReference>
<proteinExistence type="predicted"/>
<dbReference type="PANTHER" id="PTHR36292">
    <property type="entry name" value="UPF0575 PROTEIN C19ORF67"/>
    <property type="match status" value="1"/>
</dbReference>
<dbReference type="EMBL" id="JAHDVG010000463">
    <property type="protein sequence ID" value="KAH1186294.1"/>
    <property type="molecule type" value="Genomic_DNA"/>
</dbReference>
<dbReference type="Pfam" id="PF11771">
    <property type="entry name" value="DUF3314"/>
    <property type="match status" value="1"/>
</dbReference>
<keyword evidence="3" id="KW-1185">Reference proteome</keyword>
<reference evidence="2" key="1">
    <citation type="submission" date="2021-09" db="EMBL/GenBank/DDBJ databases">
        <title>The genome of Mauremys mutica provides insights into the evolution of semi-aquatic lifestyle.</title>
        <authorList>
            <person name="Gong S."/>
            <person name="Gao Y."/>
        </authorList>
    </citation>
    <scope>NUCLEOTIDE SEQUENCE</scope>
    <source>
        <strain evidence="2">MM-2020</strain>
        <tissue evidence="2">Muscle</tissue>
    </source>
</reference>
<accession>A0A9D3XRK2</accession>
<dbReference type="AlphaFoldDB" id="A0A9D3XRK2"/>
<protein>
    <submittedName>
        <fullName evidence="2">Uncharacterized protein</fullName>
    </submittedName>
</protein>
<sequence length="554" mass="61144">SRRSLDPLSEAVYEEIDYNLMRKKQEMFDGSVSYSDDSVTKLQYYTGDSEGENDRGSEQEGDYPGGSRLDYDNMEEPALNDVPQTPDSREVPDLPGDDPGDGYDDAREISDPEDDPGSGPSAQEVTVAHGGSVRNWESETGTLKQLEEGPGPGGSCFSTILKYLKVEEKGLTEELPLDQSPAPPSVDPWAPCAVSGSRRSLDPFSEAVYEEIDYNLIRKKQMFGSSVSFSDDSVAKLQYYTGDSDGENDPASEQDGAFLGGSQLDYNNVEEPASSDIPQTPDGQEVPARSGGAPWDGYDDAREVSNTEDDPASGPSAQEVTVANGDSDRNRDDQTASERTMNLVLLLLLQKLHNRHTEVPHQDVLQFRIQAPQALPAVSIVLLLPDQEGQREKLKYLLRRAEDFQTNLSTGTGCRMSSLPKPYPPYCRCASPTSNTWSPPPTATTLAWAPSVYFGRRPCAKGCLEISEQLALRLEQLVLMYASFSFVSLKDTDPFNISCFFCGCFCLSEWRQLSVFRFCISMPYTAAHLPRNLYKKMRWNLDVLEGRGSTGAPH</sequence>
<name>A0A9D3XRK2_9SAUR</name>
<dbReference type="Proteomes" id="UP000827986">
    <property type="component" value="Unassembled WGS sequence"/>
</dbReference>
<gene>
    <name evidence="2" type="ORF">KIL84_019043</name>
</gene>
<evidence type="ECO:0000256" key="1">
    <source>
        <dbReference type="SAM" id="MobiDB-lite"/>
    </source>
</evidence>
<dbReference type="InterPro" id="IPR021748">
    <property type="entry name" value="DUF3314"/>
</dbReference>
<feature type="region of interest" description="Disordered" evidence="1">
    <location>
        <begin position="240"/>
        <end position="336"/>
    </location>
</feature>
<feature type="region of interest" description="Disordered" evidence="1">
    <location>
        <begin position="43"/>
        <end position="154"/>
    </location>
</feature>
<organism evidence="2 3">
    <name type="scientific">Mauremys mutica</name>
    <name type="common">yellowpond turtle</name>
    <dbReference type="NCBI Taxonomy" id="74926"/>
    <lineage>
        <taxon>Eukaryota</taxon>
        <taxon>Metazoa</taxon>
        <taxon>Chordata</taxon>
        <taxon>Craniata</taxon>
        <taxon>Vertebrata</taxon>
        <taxon>Euteleostomi</taxon>
        <taxon>Archelosauria</taxon>
        <taxon>Testudinata</taxon>
        <taxon>Testudines</taxon>
        <taxon>Cryptodira</taxon>
        <taxon>Durocryptodira</taxon>
        <taxon>Testudinoidea</taxon>
        <taxon>Geoemydidae</taxon>
        <taxon>Geoemydinae</taxon>
        <taxon>Mauremys</taxon>
    </lineage>
</organism>
<feature type="compositionally biased region" description="Basic and acidic residues" evidence="1">
    <location>
        <begin position="326"/>
        <end position="336"/>
    </location>
</feature>
<feature type="non-terminal residue" evidence="2">
    <location>
        <position position="1"/>
    </location>
</feature>
<comment type="caution">
    <text evidence="2">The sequence shown here is derived from an EMBL/GenBank/DDBJ whole genome shotgun (WGS) entry which is preliminary data.</text>
</comment>
<feature type="region of interest" description="Disordered" evidence="1">
    <location>
        <begin position="175"/>
        <end position="198"/>
    </location>
</feature>